<evidence type="ECO:0000259" key="3">
    <source>
        <dbReference type="PROSITE" id="PS50102"/>
    </source>
</evidence>
<dbReference type="InterPro" id="IPR012677">
    <property type="entry name" value="Nucleotide-bd_a/b_plait_sf"/>
</dbReference>
<accession>A0AAD6PTG8</accession>
<feature type="compositionally biased region" description="Low complexity" evidence="2">
    <location>
        <begin position="543"/>
        <end position="555"/>
    </location>
</feature>
<dbReference type="AlphaFoldDB" id="A0AAD6PTG8"/>
<reference evidence="4" key="1">
    <citation type="journal article" date="2023" name="Mol. Ecol. Resour.">
        <title>Chromosome-level genome assembly of a triploid poplar Populus alba 'Berolinensis'.</title>
        <authorList>
            <person name="Chen S."/>
            <person name="Yu Y."/>
            <person name="Wang X."/>
            <person name="Wang S."/>
            <person name="Zhang T."/>
            <person name="Zhou Y."/>
            <person name="He R."/>
            <person name="Meng N."/>
            <person name="Wang Y."/>
            <person name="Liu W."/>
            <person name="Liu Z."/>
            <person name="Liu J."/>
            <person name="Guo Q."/>
            <person name="Huang H."/>
            <person name="Sederoff R.R."/>
            <person name="Wang G."/>
            <person name="Qu G."/>
            <person name="Chen S."/>
        </authorList>
    </citation>
    <scope>NUCLEOTIDE SEQUENCE</scope>
    <source>
        <strain evidence="4">SC-2020</strain>
    </source>
</reference>
<dbReference type="PANTHER" id="PTHR33710">
    <property type="entry name" value="BNAC02G09200D PROTEIN"/>
    <property type="match status" value="1"/>
</dbReference>
<dbReference type="InterPro" id="IPR005135">
    <property type="entry name" value="Endo/exonuclease/phosphatase"/>
</dbReference>
<evidence type="ECO:0000256" key="2">
    <source>
        <dbReference type="SAM" id="MobiDB-lite"/>
    </source>
</evidence>
<feature type="domain" description="RRM" evidence="3">
    <location>
        <begin position="88"/>
        <end position="165"/>
    </location>
</feature>
<evidence type="ECO:0000313" key="4">
    <source>
        <dbReference type="EMBL" id="KAJ6958962.1"/>
    </source>
</evidence>
<dbReference type="Proteomes" id="UP001164929">
    <property type="component" value="Chromosome 17"/>
</dbReference>
<evidence type="ECO:0000256" key="1">
    <source>
        <dbReference type="PROSITE-ProRule" id="PRU00176"/>
    </source>
</evidence>
<dbReference type="InterPro" id="IPR036691">
    <property type="entry name" value="Endo/exonu/phosph_ase_sf"/>
</dbReference>
<name>A0AAD6PTG8_9ROSI</name>
<dbReference type="Gene3D" id="3.60.10.10">
    <property type="entry name" value="Endonuclease/exonuclease/phosphatase"/>
    <property type="match status" value="1"/>
</dbReference>
<dbReference type="Pfam" id="PF03372">
    <property type="entry name" value="Exo_endo_phos"/>
    <property type="match status" value="1"/>
</dbReference>
<feature type="region of interest" description="Disordered" evidence="2">
    <location>
        <begin position="527"/>
        <end position="555"/>
    </location>
</feature>
<dbReference type="PANTHER" id="PTHR33710:SF64">
    <property type="entry name" value="ENDONUCLEASE_EXONUCLEASE_PHOSPHATASE DOMAIN-CONTAINING PROTEIN"/>
    <property type="match status" value="1"/>
</dbReference>
<feature type="region of interest" description="Disordered" evidence="2">
    <location>
        <begin position="1"/>
        <end position="26"/>
    </location>
</feature>
<comment type="caution">
    <text evidence="4">The sequence shown here is derived from an EMBL/GenBank/DDBJ whole genome shotgun (WGS) entry which is preliminary data.</text>
</comment>
<dbReference type="InterPro" id="IPR035979">
    <property type="entry name" value="RBD_domain_sf"/>
</dbReference>
<keyword evidence="5" id="KW-1185">Reference proteome</keyword>
<feature type="compositionally biased region" description="Pro residues" evidence="2">
    <location>
        <begin position="1"/>
        <end position="10"/>
    </location>
</feature>
<feature type="compositionally biased region" description="Polar residues" evidence="2">
    <location>
        <begin position="12"/>
        <end position="22"/>
    </location>
</feature>
<dbReference type="SMART" id="SM00360">
    <property type="entry name" value="RRM"/>
    <property type="match status" value="1"/>
</dbReference>
<dbReference type="CDD" id="cd00590">
    <property type="entry name" value="RRM_SF"/>
    <property type="match status" value="1"/>
</dbReference>
<dbReference type="GO" id="GO:0003723">
    <property type="term" value="F:RNA binding"/>
    <property type="evidence" value="ECO:0007669"/>
    <property type="project" value="UniProtKB-UniRule"/>
</dbReference>
<dbReference type="InterPro" id="IPR000504">
    <property type="entry name" value="RRM_dom"/>
</dbReference>
<keyword evidence="1" id="KW-0694">RNA-binding</keyword>
<sequence length="934" mass="105012">MLPSHYPPLPTKLTSIHPSPLTTAEKPDQHVHIMPQSSTVTFPFSENPNHPATFTRKPSSTPVIPSAPNTKRLGLSPLDTAHPILQPLKLFFERFPSWVDYHDLKKAFLKFGRVSKLFISKRKTTLGRRFGFVDILSSMSVNDLCDHASSLWFDTYKLRVNPAKHSPSTPALTPTKTLPKPAPLYPPKLLFRDNRSFIEVLTSTKPAVVSDERRIINYNSTAEDKEWLSRSLVGTILPNADVASMEEMVLKSVENAVSFRFLGASQVIVTFEDQLTARKEQNNASSFLYSLLGNLRQWEARICAYDRFAWISIFGLPMEGWNRNCIDSLLQSWGNIVGYDTSCVSQGSISGIRVLIRTSKLEPLQDQVLLNLDDIQVEVSLIEIKGTHIPSLTTVKHSLDVSHYTASGLSDDDEDEHGDASMRATLSHRTTGQSAEFEFDHIAALGINNSFDKALTEQVMPPMYLYPELTEPCKQAALAKESVYEVDNCLALVRYDVAAADYRIVVGQPVVCLSEVKELDQVGGFSEHEKTGRKQRQKQHFIGPTTTATSTDTGPSFTNFIQPIADPSDLCILESKNKKSQKHRAKRIKRKTSSLSRRKSHKLAHHRQKQPETVIIEYSVSDNGIKNRNAIICCGKEHVGDDEANSSHYESPAAHGNQVADSLRSGSWEEANACWEVGKAILQVHDDNHLMTQTIQGLIDNEQEEWLRRKNECSIALNGRILHVEGTFTRYNLDCLVSFIYAPIDGTLKKELWDYLITFKDSVSTPWCLAGDFNETLSSSDRKGGSKVSAAMSRFKQCIDSCELLDLPLNGKRFTWSRGNATSRIDRIFISGDWLQLLPASTLFGLPRFSSDHRPLQLLLDYKNWGPKPFRENMVSAFKMLKERCKHWNKEVVGNMSNQIKELESEADSLGNLKECRDLSADELIRSNVIVSKL</sequence>
<dbReference type="SUPFAM" id="SSF56219">
    <property type="entry name" value="DNase I-like"/>
    <property type="match status" value="1"/>
</dbReference>
<protein>
    <recommendedName>
        <fullName evidence="3">RRM domain-containing protein</fullName>
    </recommendedName>
</protein>
<dbReference type="Gene3D" id="3.30.70.330">
    <property type="match status" value="1"/>
</dbReference>
<gene>
    <name evidence="4" type="ORF">NC653_037284</name>
</gene>
<proteinExistence type="predicted"/>
<evidence type="ECO:0000313" key="5">
    <source>
        <dbReference type="Proteomes" id="UP001164929"/>
    </source>
</evidence>
<feature type="compositionally biased region" description="Basic residues" evidence="2">
    <location>
        <begin position="579"/>
        <end position="608"/>
    </location>
</feature>
<feature type="region of interest" description="Disordered" evidence="2">
    <location>
        <begin position="579"/>
        <end position="609"/>
    </location>
</feature>
<dbReference type="EMBL" id="JAQIZT010000017">
    <property type="protein sequence ID" value="KAJ6958962.1"/>
    <property type="molecule type" value="Genomic_DNA"/>
</dbReference>
<dbReference type="PROSITE" id="PS50102">
    <property type="entry name" value="RRM"/>
    <property type="match status" value="1"/>
</dbReference>
<organism evidence="4 5">
    <name type="scientific">Populus alba x Populus x berolinensis</name>
    <dbReference type="NCBI Taxonomy" id="444605"/>
    <lineage>
        <taxon>Eukaryota</taxon>
        <taxon>Viridiplantae</taxon>
        <taxon>Streptophyta</taxon>
        <taxon>Embryophyta</taxon>
        <taxon>Tracheophyta</taxon>
        <taxon>Spermatophyta</taxon>
        <taxon>Magnoliopsida</taxon>
        <taxon>eudicotyledons</taxon>
        <taxon>Gunneridae</taxon>
        <taxon>Pentapetalae</taxon>
        <taxon>rosids</taxon>
        <taxon>fabids</taxon>
        <taxon>Malpighiales</taxon>
        <taxon>Salicaceae</taxon>
        <taxon>Saliceae</taxon>
        <taxon>Populus</taxon>
    </lineage>
</organism>
<dbReference type="SUPFAM" id="SSF54928">
    <property type="entry name" value="RNA-binding domain, RBD"/>
    <property type="match status" value="1"/>
</dbReference>
<dbReference type="GO" id="GO:0003824">
    <property type="term" value="F:catalytic activity"/>
    <property type="evidence" value="ECO:0007669"/>
    <property type="project" value="InterPro"/>
</dbReference>